<dbReference type="Proteomes" id="UP001305630">
    <property type="component" value="Segment"/>
</dbReference>
<organism evidence="1 2">
    <name type="scientific">Gordonia phage Erutan</name>
    <dbReference type="NCBI Taxonomy" id="3043913"/>
    <lineage>
        <taxon>Viruses</taxon>
        <taxon>Duplodnaviria</taxon>
        <taxon>Heunggongvirae</taxon>
        <taxon>Uroviricota</taxon>
        <taxon>Caudoviricetes</taxon>
        <taxon>Dovevirinae</taxon>
        <taxon>Lambovirus</taxon>
        <taxon>Lambovirus erutan</taxon>
    </lineage>
</organism>
<evidence type="ECO:0000313" key="1">
    <source>
        <dbReference type="EMBL" id="WNM67235.1"/>
    </source>
</evidence>
<keyword evidence="2" id="KW-1185">Reference proteome</keyword>
<accession>A0AA96K069</accession>
<reference evidence="1 2" key="1">
    <citation type="submission" date="2023-08" db="EMBL/GenBank/DDBJ databases">
        <authorList>
            <person name="Johnson K.L."/>
            <person name="Barnes O.A."/>
            <person name="Oesch R.P."/>
            <person name="Patterson N.C."/>
            <person name="Workman C.J."/>
            <person name="Goncz K."/>
            <person name="Sharbrough J."/>
            <person name="Deveaux L.C."/>
            <person name="Warner M.H."/>
            <person name="Ko C."/>
            <person name="Russell D.A."/>
            <person name="Jacobs-Sera D."/>
            <person name="Hatfull G.F."/>
        </authorList>
    </citation>
    <scope>NUCLEOTIDE SEQUENCE [LARGE SCALE GENOMIC DNA]</scope>
</reference>
<sequence length="66" mass="7730">MEKAEWMENFNEAVGLMEITSEGTDVHINSYSFDQVLKVMTYLAEVERTKLLRRIVDELDSRGYQV</sequence>
<gene>
    <name evidence="1" type="primary">89</name>
    <name evidence="1" type="ORF">SEA_ERUTAN_89</name>
</gene>
<proteinExistence type="predicted"/>
<name>A0AA96K069_9CAUD</name>
<protein>
    <submittedName>
        <fullName evidence="1">Uncharacterized protein</fullName>
    </submittedName>
</protein>
<dbReference type="EMBL" id="OR475273">
    <property type="protein sequence ID" value="WNM67235.1"/>
    <property type="molecule type" value="Genomic_DNA"/>
</dbReference>
<evidence type="ECO:0000313" key="2">
    <source>
        <dbReference type="Proteomes" id="UP001305630"/>
    </source>
</evidence>